<dbReference type="WBParaSite" id="MBELARI_LOCUS7006">
    <property type="protein sequence ID" value="MBELARI_LOCUS7006"/>
    <property type="gene ID" value="MBELARI_LOCUS7006"/>
</dbReference>
<name>A0AAF3FK40_9BILA</name>
<keyword evidence="1" id="KW-1185">Reference proteome</keyword>
<organism evidence="1 2">
    <name type="scientific">Mesorhabditis belari</name>
    <dbReference type="NCBI Taxonomy" id="2138241"/>
    <lineage>
        <taxon>Eukaryota</taxon>
        <taxon>Metazoa</taxon>
        <taxon>Ecdysozoa</taxon>
        <taxon>Nematoda</taxon>
        <taxon>Chromadorea</taxon>
        <taxon>Rhabditida</taxon>
        <taxon>Rhabditina</taxon>
        <taxon>Rhabditomorpha</taxon>
        <taxon>Rhabditoidea</taxon>
        <taxon>Rhabditidae</taxon>
        <taxon>Mesorhabditinae</taxon>
        <taxon>Mesorhabditis</taxon>
    </lineage>
</organism>
<dbReference type="Proteomes" id="UP000887575">
    <property type="component" value="Unassembled WGS sequence"/>
</dbReference>
<accession>A0AAF3FK40</accession>
<proteinExistence type="predicted"/>
<dbReference type="AlphaFoldDB" id="A0AAF3FK40"/>
<reference evidence="2" key="1">
    <citation type="submission" date="2024-02" db="UniProtKB">
        <authorList>
            <consortium name="WormBaseParasite"/>
        </authorList>
    </citation>
    <scope>IDENTIFICATION</scope>
</reference>
<sequence>MLQQQQLNEILRCFDVPLFLINGQPPVQNNCDLMPIGQQFPNDYSQVLYFCTMKVGKQREIFVSSINTTFNDRLDYAISFRVQQWVNVSMSVLVFPASASPHLEQIDQILVRRNVDLTCLFLGHYLAFFGSDPGLLMKNPIKLGLGSAYQTLRSRASVTTIFTTDDCTFCLYTRTENELYPVTIGYPELLTSHNYPWIFDDPSEFPDCQIFHPEFFSLKPDEKLELSVISVENGNLTLYTSNELVCVLAKFPQKFSLVANSTEKQIFEGNCIKFEFCSLPLNEHSGFEIEIGRPVVEPQDKKCEMTIELTSKDPQAIIHVYVGVCILQRLAFALQPICTPSIMPFLFNGRSTQMGNWTIRKLNSGHSVTSTRITLGEKVYLSPAGMITFIYQSAISFLASGTAFEEIDFYLWPSEEQLPLNLLNHFDMVEHGRWVTVKMQANYKWIDQRNRDRSTIDQRSEYRWIIGPPAGIESHPERELALYNDDQPFVEQFLFSDQYSFDIPAGCAPGLAINTSAECLELHERKQKLCDGQIFVASNGYGTPAKLEKNEDFDGANDVNYTITCDSWPVNITIEVTSIGNGKLSYEFLTLAGNDVLITPKTKQAFNDSASAVRGITIYWNVTGKLLTMNGLLMKVHFTKSDPHLATTSEIKVQRVKRDSSGSSTTPPPYTYCYLP</sequence>
<evidence type="ECO:0000313" key="1">
    <source>
        <dbReference type="Proteomes" id="UP000887575"/>
    </source>
</evidence>
<evidence type="ECO:0000313" key="2">
    <source>
        <dbReference type="WBParaSite" id="MBELARI_LOCUS7006"/>
    </source>
</evidence>
<protein>
    <submittedName>
        <fullName evidence="2">Uncharacterized protein</fullName>
    </submittedName>
</protein>